<evidence type="ECO:0000313" key="1">
    <source>
        <dbReference type="EMBL" id="CAG8472152.1"/>
    </source>
</evidence>
<comment type="caution">
    <text evidence="1">The sequence shown here is derived from an EMBL/GenBank/DDBJ whole genome shotgun (WGS) entry which is preliminary data.</text>
</comment>
<accession>A0ABM8VXL6</accession>
<reference evidence="1 2" key="1">
    <citation type="submission" date="2021-06" db="EMBL/GenBank/DDBJ databases">
        <authorList>
            <person name="Kallberg Y."/>
            <person name="Tangrot J."/>
            <person name="Rosling A."/>
        </authorList>
    </citation>
    <scope>NUCLEOTIDE SEQUENCE [LARGE SCALE GENOMIC DNA]</scope>
    <source>
        <strain evidence="1 2">120-4 pot B 10/14</strain>
    </source>
</reference>
<dbReference type="EMBL" id="CAJVQB010000164">
    <property type="protein sequence ID" value="CAG8472152.1"/>
    <property type="molecule type" value="Genomic_DNA"/>
</dbReference>
<evidence type="ECO:0000313" key="2">
    <source>
        <dbReference type="Proteomes" id="UP000789901"/>
    </source>
</evidence>
<proteinExistence type="predicted"/>
<dbReference type="Proteomes" id="UP000789901">
    <property type="component" value="Unassembled WGS sequence"/>
</dbReference>
<keyword evidence="2" id="KW-1185">Reference proteome</keyword>
<protein>
    <submittedName>
        <fullName evidence="1">33653_t:CDS:1</fullName>
    </submittedName>
</protein>
<name>A0ABM8VXL6_GIGMA</name>
<sequence length="76" mass="8890">MTEIQENIEKIREFNSAISNIDRCLELASKLQSFQRFLTNMEDIKKVEEVIEIILFKIEQEKEKVIDGGAEGLKKF</sequence>
<gene>
    <name evidence="1" type="ORF">GMARGA_LOCUS830</name>
</gene>
<organism evidence="1 2">
    <name type="scientific">Gigaspora margarita</name>
    <dbReference type="NCBI Taxonomy" id="4874"/>
    <lineage>
        <taxon>Eukaryota</taxon>
        <taxon>Fungi</taxon>
        <taxon>Fungi incertae sedis</taxon>
        <taxon>Mucoromycota</taxon>
        <taxon>Glomeromycotina</taxon>
        <taxon>Glomeromycetes</taxon>
        <taxon>Diversisporales</taxon>
        <taxon>Gigasporaceae</taxon>
        <taxon>Gigaspora</taxon>
    </lineage>
</organism>